<name>A0A3P6H3B9_MESCO</name>
<evidence type="ECO:0000256" key="3">
    <source>
        <dbReference type="ARBA" id="ARBA00022838"/>
    </source>
</evidence>
<evidence type="ECO:0000313" key="8">
    <source>
        <dbReference type="EMBL" id="VDD75270.1"/>
    </source>
</evidence>
<feature type="region of interest" description="Disordered" evidence="5">
    <location>
        <begin position="106"/>
        <end position="141"/>
    </location>
</feature>
<dbReference type="GO" id="GO:0007094">
    <property type="term" value="P:mitotic spindle assembly checkpoint signaling"/>
    <property type="evidence" value="ECO:0007669"/>
    <property type="project" value="InterPro"/>
</dbReference>
<feature type="domain" description="Protein kinase" evidence="7">
    <location>
        <begin position="260"/>
        <end position="694"/>
    </location>
</feature>
<reference evidence="8 9" key="1">
    <citation type="submission" date="2018-10" db="EMBL/GenBank/DDBJ databases">
        <authorList>
            <consortium name="Pathogen Informatics"/>
        </authorList>
    </citation>
    <scope>NUCLEOTIDE SEQUENCE [LARGE SCALE GENOMIC DNA]</scope>
</reference>
<keyword evidence="6" id="KW-0472">Membrane</keyword>
<dbReference type="InterPro" id="IPR015661">
    <property type="entry name" value="Bub1/Mad3"/>
</dbReference>
<proteinExistence type="predicted"/>
<dbReference type="AlphaFoldDB" id="A0A3P6H3B9"/>
<evidence type="ECO:0000256" key="1">
    <source>
        <dbReference type="ARBA" id="ARBA00004629"/>
    </source>
</evidence>
<evidence type="ECO:0000256" key="2">
    <source>
        <dbReference type="ARBA" id="ARBA00022454"/>
    </source>
</evidence>
<dbReference type="PROSITE" id="PS50011">
    <property type="entry name" value="PROTEIN_KINASE_DOM"/>
    <property type="match status" value="1"/>
</dbReference>
<dbReference type="GO" id="GO:0004672">
    <property type="term" value="F:protein kinase activity"/>
    <property type="evidence" value="ECO:0007669"/>
    <property type="project" value="InterPro"/>
</dbReference>
<evidence type="ECO:0000256" key="6">
    <source>
        <dbReference type="SAM" id="Phobius"/>
    </source>
</evidence>
<keyword evidence="3" id="KW-0995">Kinetochore</keyword>
<dbReference type="GO" id="GO:0005524">
    <property type="term" value="F:ATP binding"/>
    <property type="evidence" value="ECO:0007669"/>
    <property type="project" value="InterPro"/>
</dbReference>
<dbReference type="Proteomes" id="UP000267029">
    <property type="component" value="Unassembled WGS sequence"/>
</dbReference>
<feature type="transmembrane region" description="Helical" evidence="6">
    <location>
        <begin position="597"/>
        <end position="620"/>
    </location>
</feature>
<dbReference type="STRING" id="53468.A0A3P6H3B9"/>
<dbReference type="SUPFAM" id="SSF56112">
    <property type="entry name" value="Protein kinase-like (PK-like)"/>
    <property type="match status" value="1"/>
</dbReference>
<protein>
    <recommendedName>
        <fullName evidence="7">Protein kinase domain-containing protein</fullName>
    </recommendedName>
</protein>
<dbReference type="Gene3D" id="1.10.510.10">
    <property type="entry name" value="Transferase(Phosphotransferase) domain 1"/>
    <property type="match status" value="1"/>
</dbReference>
<evidence type="ECO:0000259" key="7">
    <source>
        <dbReference type="PROSITE" id="PS50011"/>
    </source>
</evidence>
<keyword evidence="6" id="KW-0812">Transmembrane</keyword>
<accession>A0A3P6H3B9</accession>
<keyword evidence="9" id="KW-1185">Reference proteome</keyword>
<dbReference type="GO" id="GO:0000776">
    <property type="term" value="C:kinetochore"/>
    <property type="evidence" value="ECO:0007669"/>
    <property type="project" value="UniProtKB-KW"/>
</dbReference>
<gene>
    <name evidence="8" type="ORF">MCOS_LOCUS1273</name>
</gene>
<evidence type="ECO:0000256" key="4">
    <source>
        <dbReference type="ARBA" id="ARBA00023328"/>
    </source>
</evidence>
<dbReference type="OrthoDB" id="248495at2759"/>
<dbReference type="InterPro" id="IPR000719">
    <property type="entry name" value="Prot_kinase_dom"/>
</dbReference>
<evidence type="ECO:0000256" key="5">
    <source>
        <dbReference type="SAM" id="MobiDB-lite"/>
    </source>
</evidence>
<evidence type="ECO:0000313" key="9">
    <source>
        <dbReference type="Proteomes" id="UP000267029"/>
    </source>
</evidence>
<keyword evidence="6" id="KW-1133">Transmembrane helix</keyword>
<keyword evidence="4" id="KW-0137">Centromere</keyword>
<sequence length="766" mass="85624">MRSRRISPFEEVNAMLLLQPGQQELPMESLLMRNYAQTLMAQNNETHLASAWGDPFTSAEVYIQQRCLRDELIAAQQANSPTKDHSASLSLEEVYFSRRRKAVHFDKPPLGDESLSPSPPEHTSQEEEEEATVPEISDENRQSELAELPTANKLPLKRKDCHLIDVSNYFLGQSLQAPSTPVVATQLFSPGQVRELLLKQLPLTSPSEEGTEMGVDPWCSKFMDLFWLKISPRMSSWSNYRVVEPTSPPKSVFTFGEQHYAVEGRLGSGTYGVVYLARLLSPSSGAGAADLETTTVGCRPEAVGRSAGTGILRVVKLEVPDFPLEFYYLREARRRVATAFRLGKALIDVARWGVRGGGWTGASTCVISSSRPSLHQRSSICPALALTHSVGRFTCLLMPFYPVGLLTWLNYGLCGSGGGGRSRAYCRSLRLGRHGGDPPPLEKHEDELVALYLTLELLWLVEGLHKHAGIIHGDIKPDNFRINDRFPLLDVAPLDEVDEDGKSNDFTSCLMSGRSTKVLVLLDFGLCIDMARFPAETVFKVDKSRTAKRSFPCIEMLTNRPWTYQVRVCVCVCVRFSVEATSQPTNPGLPLLCLRLIVWWSGCLIGQGTFGLSIVLRAYFLAARLVQHRRCNLHSRLQTLHEGGVFQWRMETGISSSFQASSLWLIRRSQLPRHRGMDEHTVRPAQRHVIHLYQALERDRNYRAIEVWTSILSALLNVKSCSSADYPDLEALRAKCERFLQANAAEYNLAAERANAILTHLTPPST</sequence>
<organism evidence="8 9">
    <name type="scientific">Mesocestoides corti</name>
    <name type="common">Flatworm</name>
    <dbReference type="NCBI Taxonomy" id="53468"/>
    <lineage>
        <taxon>Eukaryota</taxon>
        <taxon>Metazoa</taxon>
        <taxon>Spiralia</taxon>
        <taxon>Lophotrochozoa</taxon>
        <taxon>Platyhelminthes</taxon>
        <taxon>Cestoda</taxon>
        <taxon>Eucestoda</taxon>
        <taxon>Cyclophyllidea</taxon>
        <taxon>Mesocestoididae</taxon>
        <taxon>Mesocestoides</taxon>
    </lineage>
</organism>
<keyword evidence="2" id="KW-0158">Chromosome</keyword>
<comment type="subcellular location">
    <subcellularLocation>
        <location evidence="1">Chromosome</location>
        <location evidence="1">Centromere</location>
        <location evidence="1">Kinetochore</location>
    </subcellularLocation>
</comment>
<dbReference type="PANTHER" id="PTHR14030">
    <property type="entry name" value="MITOTIC CHECKPOINT SERINE/THREONINE-PROTEIN KINASE BUB1"/>
    <property type="match status" value="1"/>
</dbReference>
<dbReference type="EMBL" id="UXSR01000147">
    <property type="protein sequence ID" value="VDD75270.1"/>
    <property type="molecule type" value="Genomic_DNA"/>
</dbReference>
<dbReference type="InterPro" id="IPR011009">
    <property type="entry name" value="Kinase-like_dom_sf"/>
</dbReference>